<accession>A0A0P0DQF0</accession>
<evidence type="ECO:0000313" key="1">
    <source>
        <dbReference type="EMBL" id="ALJ10894.1"/>
    </source>
</evidence>
<reference evidence="1" key="2">
    <citation type="submission" date="2015-02" db="EMBL/GenBank/DDBJ databases">
        <authorList>
            <person name="Chooi Y.-H."/>
        </authorList>
    </citation>
    <scope>NUCLEOTIDE SEQUENCE</scope>
</reference>
<organism evidence="1">
    <name type="scientific">Dolomedes sulfureus</name>
    <dbReference type="NCBI Taxonomy" id="492288"/>
    <lineage>
        <taxon>Eukaryota</taxon>
        <taxon>Metazoa</taxon>
        <taxon>Ecdysozoa</taxon>
        <taxon>Arthropoda</taxon>
        <taxon>Chelicerata</taxon>
        <taxon>Arachnida</taxon>
        <taxon>Araneae</taxon>
        <taxon>Araneomorphae</taxon>
        <taxon>Entelegynae</taxon>
        <taxon>Lycosoidea</taxon>
        <taxon>Pisauridae</taxon>
        <taxon>Dolomedes</taxon>
    </lineage>
</organism>
<dbReference type="AlphaFoldDB" id="A0A0P0DQF0"/>
<sequence>MFCSICMYGMGSSRSFS</sequence>
<name>A0A0P0DQF0_9ARAC</name>
<proteinExistence type="evidence at transcript level"/>
<dbReference type="EMBL" id="KP777752">
    <property type="protein sequence ID" value="ALJ10894.1"/>
    <property type="molecule type" value="mRNA"/>
</dbReference>
<protein>
    <submittedName>
        <fullName evidence="1">Uncharacterized protein</fullName>
    </submittedName>
</protein>
<reference evidence="1" key="1">
    <citation type="journal article" date="2015" name="PLoS ONE">
        <title>A Comparative Analysis of the Venom Gland Transcriptomes of the Fishing Spiders Dolomedes mizhoanus and Dolomedes sulfurous.</title>
        <authorList>
            <person name="Xu X."/>
            <person name="Wang H."/>
            <person name="Zhang F."/>
            <person name="Hu Z."/>
            <person name="Liang S."/>
            <person name="Liu Z."/>
        </authorList>
    </citation>
    <scope>NUCLEOTIDE SEQUENCE</scope>
</reference>